<evidence type="ECO:0000313" key="2">
    <source>
        <dbReference type="Proteomes" id="UP000282170"/>
    </source>
</evidence>
<gene>
    <name evidence="1" type="ORF">CNQ36_20365</name>
</gene>
<proteinExistence type="predicted"/>
<keyword evidence="2" id="KW-1185">Reference proteome</keyword>
<dbReference type="KEGG" id="sfug:CNQ36_20365"/>
<reference evidence="1 2" key="1">
    <citation type="submission" date="2017-09" db="EMBL/GenBank/DDBJ databases">
        <authorList>
            <person name="Zhang H."/>
            <person name="Hu S."/>
            <person name="Xu J."/>
            <person name="He Z."/>
        </authorList>
    </citation>
    <scope>NUCLEOTIDE SEQUENCE [LARGE SCALE GENOMIC DNA]</scope>
    <source>
        <strain evidence="1 2">TXX3120</strain>
    </source>
</reference>
<name>A0A494USQ3_9ACTN</name>
<dbReference type="EMBL" id="CP023407">
    <property type="protein sequence ID" value="AYL37550.1"/>
    <property type="molecule type" value="Genomic_DNA"/>
</dbReference>
<protein>
    <recommendedName>
        <fullName evidence="3">Type A2 lantipeptide</fullName>
    </recommendedName>
</protein>
<dbReference type="Proteomes" id="UP000282170">
    <property type="component" value="Chromosome"/>
</dbReference>
<accession>A0A494USQ3</accession>
<evidence type="ECO:0008006" key="3">
    <source>
        <dbReference type="Google" id="ProtNLM"/>
    </source>
</evidence>
<dbReference type="AlphaFoldDB" id="A0A494USQ3"/>
<organism evidence="1 2">
    <name type="scientific">Streptomyces fungicidicus</name>
    <dbReference type="NCBI Taxonomy" id="68203"/>
    <lineage>
        <taxon>Bacteria</taxon>
        <taxon>Bacillati</taxon>
        <taxon>Actinomycetota</taxon>
        <taxon>Actinomycetes</taxon>
        <taxon>Kitasatosporales</taxon>
        <taxon>Streptomycetaceae</taxon>
        <taxon>Streptomyces</taxon>
    </lineage>
</organism>
<evidence type="ECO:0000313" key="1">
    <source>
        <dbReference type="EMBL" id="AYL37550.1"/>
    </source>
</evidence>
<sequence>MRKERPDMNFVPQVETVEISDADLDQVSGGLHGGVDAAAGLAVTTAGGSAAAALHAEVGPLSVCAGLGASVTPGAAVANGHAHTTMV</sequence>